<dbReference type="GO" id="GO:0051224">
    <property type="term" value="P:negative regulation of protein transport"/>
    <property type="evidence" value="ECO:0007669"/>
    <property type="project" value="UniProtKB-UniRule"/>
</dbReference>
<dbReference type="Proteomes" id="UP000227088">
    <property type="component" value="Unassembled WGS sequence"/>
</dbReference>
<dbReference type="InterPro" id="IPR005623">
    <property type="entry name" value="Chaperone_NapD_NO3_reduct"/>
</dbReference>
<name>A0A1Y5I0R3_OLEAN</name>
<dbReference type="Pfam" id="PF03927">
    <property type="entry name" value="NapD"/>
    <property type="match status" value="1"/>
</dbReference>
<evidence type="ECO:0000256" key="1">
    <source>
        <dbReference type="ARBA" id="ARBA00004496"/>
    </source>
</evidence>
<comment type="subunit">
    <text evidence="4">Interacts with the cytoplasmic NapA precursor.</text>
</comment>
<dbReference type="PANTHER" id="PTHR38603">
    <property type="entry name" value="CHAPERONE NAPD"/>
    <property type="match status" value="1"/>
</dbReference>
<organism evidence="5 6">
    <name type="scientific">Oleispira antarctica</name>
    <dbReference type="NCBI Taxonomy" id="188908"/>
    <lineage>
        <taxon>Bacteria</taxon>
        <taxon>Pseudomonadati</taxon>
        <taxon>Pseudomonadota</taxon>
        <taxon>Gammaproteobacteria</taxon>
        <taxon>Oceanospirillales</taxon>
        <taxon>Oceanospirillaceae</taxon>
        <taxon>Oleispira</taxon>
    </lineage>
</organism>
<evidence type="ECO:0000256" key="3">
    <source>
        <dbReference type="ARBA" id="ARBA00023186"/>
    </source>
</evidence>
<dbReference type="GO" id="GO:0005048">
    <property type="term" value="F:signal sequence binding"/>
    <property type="evidence" value="ECO:0007669"/>
    <property type="project" value="UniProtKB-UniRule"/>
</dbReference>
<dbReference type="EMBL" id="MABE01000242">
    <property type="protein sequence ID" value="OUS40812.1"/>
    <property type="molecule type" value="Genomic_DNA"/>
</dbReference>
<accession>A0A1Y5I0R3</accession>
<proteinExistence type="inferred from homology"/>
<dbReference type="Gene3D" id="3.30.70.920">
    <property type="match status" value="1"/>
</dbReference>
<dbReference type="HAMAP" id="MF_02200">
    <property type="entry name" value="NapD"/>
    <property type="match status" value="1"/>
</dbReference>
<dbReference type="PANTHER" id="PTHR38603:SF1">
    <property type="entry name" value="CHAPERONE NAPD"/>
    <property type="match status" value="1"/>
</dbReference>
<evidence type="ECO:0000256" key="2">
    <source>
        <dbReference type="ARBA" id="ARBA00022490"/>
    </source>
</evidence>
<evidence type="ECO:0000256" key="4">
    <source>
        <dbReference type="HAMAP-Rule" id="MF_02200"/>
    </source>
</evidence>
<comment type="similarity">
    <text evidence="4">Belongs to the NapD family.</text>
</comment>
<comment type="caution">
    <text evidence="5">The sequence shown here is derived from an EMBL/GenBank/DDBJ whole genome shotgun (WGS) entry which is preliminary data.</text>
</comment>
<gene>
    <name evidence="4" type="primary">napD</name>
    <name evidence="5" type="ORF">A9R00_04150</name>
</gene>
<evidence type="ECO:0000313" key="6">
    <source>
        <dbReference type="Proteomes" id="UP000227088"/>
    </source>
</evidence>
<evidence type="ECO:0000313" key="5">
    <source>
        <dbReference type="EMBL" id="OUS40812.1"/>
    </source>
</evidence>
<comment type="function">
    <text evidence="4">Chaperone for NapA, the catalytic subunit of the periplasmic nitrate reductase. It binds directly and specifically to the twin-arginine signal peptide of NapA, preventing premature interaction with the Tat translocase and premature export.</text>
</comment>
<keyword evidence="3 4" id="KW-0143">Chaperone</keyword>
<dbReference type="AlphaFoldDB" id="A0A1Y5I0R3"/>
<sequence length="128" mass="14362">MRVNKIALDDVTEESHISSFIVLCRAEKHQDVEKELQQQADIEVHGSDEQGKFVVVTEAKHQGIIMDRIDLITAIDGVINTSMVYHQVAALDELDTEIEQTDQPIEQIYQPEMCEAPSDKDAATQAVQ</sequence>
<dbReference type="GO" id="GO:0005737">
    <property type="term" value="C:cytoplasm"/>
    <property type="evidence" value="ECO:0007669"/>
    <property type="project" value="UniProtKB-SubCell"/>
</dbReference>
<reference evidence="6" key="1">
    <citation type="journal article" date="2017" name="Proc. Natl. Acad. Sci. U.S.A.">
        <title>Simulation of Deepwater Horizon oil plume reveals substrate specialization within a complex community of hydrocarbon degraders.</title>
        <authorList>
            <person name="Hu P."/>
            <person name="Dubinsky E.A."/>
            <person name="Probst A.J."/>
            <person name="Wang J."/>
            <person name="Sieber C.M.K."/>
            <person name="Tom L.M."/>
            <person name="Gardinali P."/>
            <person name="Banfield J.F."/>
            <person name="Atlas R.M."/>
            <person name="Andersen G.L."/>
        </authorList>
    </citation>
    <scope>NUCLEOTIDE SEQUENCE [LARGE SCALE GENOMIC DNA]</scope>
</reference>
<protein>
    <recommendedName>
        <fullName evidence="4">Chaperone NapD</fullName>
    </recommendedName>
    <alternativeName>
        <fullName evidence="4">NapA signal peptide-binding chaperone NapD</fullName>
    </alternativeName>
</protein>
<comment type="subcellular location">
    <subcellularLocation>
        <location evidence="1 4">Cytoplasm</location>
    </subcellularLocation>
</comment>
<keyword evidence="2 4" id="KW-0963">Cytoplasm</keyword>